<comment type="caution">
    <text evidence="1">The sequence shown here is derived from an EMBL/GenBank/DDBJ whole genome shotgun (WGS) entry which is preliminary data.</text>
</comment>
<dbReference type="Gene3D" id="2.60.40.4070">
    <property type="match status" value="1"/>
</dbReference>
<evidence type="ECO:0000313" key="2">
    <source>
        <dbReference type="Proteomes" id="UP000029646"/>
    </source>
</evidence>
<proteinExistence type="predicted"/>
<protein>
    <submittedName>
        <fullName evidence="1">Immunoreactive 84kD antigen PG93</fullName>
    </submittedName>
</protein>
<evidence type="ECO:0000313" key="1">
    <source>
        <dbReference type="EMBL" id="GAL70217.1"/>
    </source>
</evidence>
<accession>A0A090WS16</accession>
<dbReference type="Gene3D" id="2.130.10.10">
    <property type="entry name" value="YVTN repeat-like/Quinoprotein amine dehydrogenase"/>
    <property type="match status" value="2"/>
</dbReference>
<sequence>MVKYPYSDALEAKCLNSIAINPFNINQVFISSFFNGLLEVNEGVPTFLYNNENSGLESLVLPTDPNYVDIRVGPSKFDEDGLLWTVTSFIPKPLKSYNPSNGEWRSYDFTAIVPDELGSNLGYRDLVLGRDGTKWVASYSFGVIGFNNEGGSQKIKNLSKEANLPHEYVTTLALDNRSQLWIGTIEGLRVLYNTSGFFEDENITADEIIISEDGVAKELLFKQFVSKIVVDGSNNKWVGTVGSGLFYFSSDGQQTIFHFTKENSPLPSNNISEISLDESNGTLYIATEKGLVSFKTGSSSTTEGFATSHVYPNPVRPGFDIVEEKVKIKDLPENVNIKITDIEGNLVAEAQSRTNQRYNGFNLEIDGGIAYWNGKNLANNVVASGVYLIMLSDLDSFETKVLKLMVVR</sequence>
<dbReference type="InterPro" id="IPR015943">
    <property type="entry name" value="WD40/YVTN_repeat-like_dom_sf"/>
</dbReference>
<gene>
    <name evidence="1" type="ORF">JCM19302_2792</name>
</gene>
<dbReference type="InterPro" id="IPR011110">
    <property type="entry name" value="Reg_prop"/>
</dbReference>
<dbReference type="SUPFAM" id="SSF101898">
    <property type="entry name" value="NHL repeat"/>
    <property type="match status" value="1"/>
</dbReference>
<dbReference type="Proteomes" id="UP000029646">
    <property type="component" value="Unassembled WGS sequence"/>
</dbReference>
<dbReference type="AlphaFoldDB" id="A0A090WS16"/>
<name>A0A090WS16_9FLAO</name>
<reference evidence="1 2" key="1">
    <citation type="journal article" date="2014" name="Genome Announc.">
        <title>Draft Genome Sequence of Marine Flavobacterium Jejuia pallidilutea Strain 11shimoA1 and Pigmentation Mutants.</title>
        <authorList>
            <person name="Takatani N."/>
            <person name="Nakanishi M."/>
            <person name="Meirelles P."/>
            <person name="Mino S."/>
            <person name="Suda W."/>
            <person name="Oshima K."/>
            <person name="Hattori M."/>
            <person name="Ohkuma M."/>
            <person name="Hosokawa M."/>
            <person name="Miyashita K."/>
            <person name="Thompson F.L."/>
            <person name="Niwa A."/>
            <person name="Sawabe T."/>
            <person name="Sawabe T."/>
        </authorList>
    </citation>
    <scope>NUCLEOTIDE SEQUENCE [LARGE SCALE GENOMIC DNA]</scope>
    <source>
        <strain evidence="2">JCM19302</strain>
    </source>
</reference>
<dbReference type="EMBL" id="BBNS01000004">
    <property type="protein sequence ID" value="GAL70217.1"/>
    <property type="molecule type" value="Genomic_DNA"/>
</dbReference>
<dbReference type="Pfam" id="PF07494">
    <property type="entry name" value="Reg_prop"/>
    <property type="match status" value="1"/>
</dbReference>
<organism evidence="1 2">
    <name type="scientific">Jejuia pallidilutea</name>
    <dbReference type="NCBI Taxonomy" id="504487"/>
    <lineage>
        <taxon>Bacteria</taxon>
        <taxon>Pseudomonadati</taxon>
        <taxon>Bacteroidota</taxon>
        <taxon>Flavobacteriia</taxon>
        <taxon>Flavobacteriales</taxon>
        <taxon>Flavobacteriaceae</taxon>
        <taxon>Jejuia</taxon>
    </lineage>
</organism>
<dbReference type="RefSeq" id="WP_238567144.1">
    <property type="nucleotide sequence ID" value="NZ_BBNS01000004.1"/>
</dbReference>